<dbReference type="EMBL" id="AZMM01011997">
    <property type="protein sequence ID" value="ETJ33551.1"/>
    <property type="molecule type" value="Genomic_DNA"/>
</dbReference>
<dbReference type="InterPro" id="IPR040423">
    <property type="entry name" value="PEA_transferase"/>
</dbReference>
<dbReference type="GO" id="GO:0009244">
    <property type="term" value="P:lipopolysaccharide core region biosynthetic process"/>
    <property type="evidence" value="ECO:0007669"/>
    <property type="project" value="TreeGrafter"/>
</dbReference>
<dbReference type="AlphaFoldDB" id="W1XTV7"/>
<reference evidence="1" key="1">
    <citation type="submission" date="2013-12" db="EMBL/GenBank/DDBJ databases">
        <title>A Varibaculum cambriense genome reconstructed from a premature infant gut community with otherwise low bacterial novelty that shifts toward anaerobic metabolism during the third week of life.</title>
        <authorList>
            <person name="Brown C.T."/>
            <person name="Sharon I."/>
            <person name="Thomas B.C."/>
            <person name="Castelle C.J."/>
            <person name="Morowitz M.J."/>
            <person name="Banfield J.F."/>
        </authorList>
    </citation>
    <scope>NUCLEOTIDE SEQUENCE</scope>
</reference>
<dbReference type="PANTHER" id="PTHR30443">
    <property type="entry name" value="INNER MEMBRANE PROTEIN"/>
    <property type="match status" value="1"/>
</dbReference>
<dbReference type="GO" id="GO:0005886">
    <property type="term" value="C:plasma membrane"/>
    <property type="evidence" value="ECO:0007669"/>
    <property type="project" value="UniProtKB-SubCell"/>
</dbReference>
<protein>
    <submittedName>
        <fullName evidence="1">Phosphoethanolamine transferase CptA</fullName>
    </submittedName>
</protein>
<gene>
    <name evidence="1" type="ORF">Q604_UNBC11997G0001</name>
</gene>
<comment type="caution">
    <text evidence="1">The sequence shown here is derived from an EMBL/GenBank/DDBJ whole genome shotgun (WGS) entry which is preliminary data.</text>
</comment>
<evidence type="ECO:0000313" key="1">
    <source>
        <dbReference type="EMBL" id="ETJ33551.1"/>
    </source>
</evidence>
<name>W1XTV7_9ZZZZ</name>
<dbReference type="GO" id="GO:0016776">
    <property type="term" value="F:phosphotransferase activity, phosphate group as acceptor"/>
    <property type="evidence" value="ECO:0007669"/>
    <property type="project" value="TreeGrafter"/>
</dbReference>
<feature type="non-terminal residue" evidence="1">
    <location>
        <position position="1"/>
    </location>
</feature>
<accession>W1XTV7</accession>
<proteinExistence type="predicted"/>
<sequence>WTSEKWQATHPRDFSQDVDRKYSLAELIHTWSDLAGLSYDGYDPTRSVVNPQFKETTRWIGNPYKKNALIDYDTLPYGDQVGNQ</sequence>
<dbReference type="PANTHER" id="PTHR30443:SF2">
    <property type="entry name" value="PHOSPHOETHANOLAMINE TRANSFERASE EPTC"/>
    <property type="match status" value="1"/>
</dbReference>
<keyword evidence="1" id="KW-0808">Transferase</keyword>
<organism evidence="1">
    <name type="scientific">human gut metagenome</name>
    <dbReference type="NCBI Taxonomy" id="408170"/>
    <lineage>
        <taxon>unclassified sequences</taxon>
        <taxon>metagenomes</taxon>
        <taxon>organismal metagenomes</taxon>
    </lineage>
</organism>